<comment type="caution">
    <text evidence="2">The sequence shown here is derived from an EMBL/GenBank/DDBJ whole genome shotgun (WGS) entry which is preliminary data.</text>
</comment>
<dbReference type="EMBL" id="CAXAMM010013980">
    <property type="protein sequence ID" value="CAK9032664.1"/>
    <property type="molecule type" value="Genomic_DNA"/>
</dbReference>
<evidence type="ECO:0000313" key="4">
    <source>
        <dbReference type="Proteomes" id="UP001642464"/>
    </source>
</evidence>
<dbReference type="EMBL" id="CAXAMM010014025">
    <property type="protein sequence ID" value="CAK9032790.1"/>
    <property type="molecule type" value="Genomic_DNA"/>
</dbReference>
<dbReference type="Proteomes" id="UP001642464">
    <property type="component" value="Unassembled WGS sequence"/>
</dbReference>
<name>A0ABP0L375_9DINO</name>
<evidence type="ECO:0000313" key="3">
    <source>
        <dbReference type="EMBL" id="CAK9032790.1"/>
    </source>
</evidence>
<reference evidence="2 4" key="1">
    <citation type="submission" date="2024-02" db="EMBL/GenBank/DDBJ databases">
        <authorList>
            <person name="Chen Y."/>
            <person name="Shah S."/>
            <person name="Dougan E. K."/>
            <person name="Thang M."/>
            <person name="Chan C."/>
        </authorList>
    </citation>
    <scope>NUCLEOTIDE SEQUENCE [LARGE SCALE GENOMIC DNA]</scope>
</reference>
<feature type="compositionally biased region" description="Low complexity" evidence="1">
    <location>
        <begin position="12"/>
        <end position="28"/>
    </location>
</feature>
<feature type="region of interest" description="Disordered" evidence="1">
    <location>
        <begin position="1"/>
        <end position="28"/>
    </location>
</feature>
<organism evidence="2 4">
    <name type="scientific">Durusdinium trenchii</name>
    <dbReference type="NCBI Taxonomy" id="1381693"/>
    <lineage>
        <taxon>Eukaryota</taxon>
        <taxon>Sar</taxon>
        <taxon>Alveolata</taxon>
        <taxon>Dinophyceae</taxon>
        <taxon>Suessiales</taxon>
        <taxon>Symbiodiniaceae</taxon>
        <taxon>Durusdinium</taxon>
    </lineage>
</organism>
<keyword evidence="4" id="KW-1185">Reference proteome</keyword>
<evidence type="ECO:0000313" key="2">
    <source>
        <dbReference type="EMBL" id="CAK9032664.1"/>
    </source>
</evidence>
<gene>
    <name evidence="2" type="ORF">SCF082_LOCUS20157</name>
    <name evidence="3" type="ORF">SCF082_LOCUS20204</name>
</gene>
<sequence>MASPVRADGDAQVEPPVEAAPAASGEVEVAAPETPVGGTSTTLTAFPFKDEDLLRVQGSRLQDANLGKADLFAQCSLLELKSEAARWHSASDQVEKDLGTLAALILDLQSQATKEGTNEDHTLVKEGPLTGRSLGHVVRVQEANKNRLRALRDGESLYSFHTSRSMCQWTRAPSRRLPGTFAKGIATRSLT</sequence>
<proteinExistence type="predicted"/>
<accession>A0ABP0L375</accession>
<evidence type="ECO:0000256" key="1">
    <source>
        <dbReference type="SAM" id="MobiDB-lite"/>
    </source>
</evidence>
<protein>
    <submittedName>
        <fullName evidence="2">Uncharacterized protein</fullName>
    </submittedName>
</protein>